<organism evidence="12 13">
    <name type="scientific">Chitinivibrio alkaliphilus ACht1</name>
    <dbReference type="NCBI Taxonomy" id="1313304"/>
    <lineage>
        <taxon>Bacteria</taxon>
        <taxon>Pseudomonadati</taxon>
        <taxon>Fibrobacterota</taxon>
        <taxon>Chitinivibrionia</taxon>
        <taxon>Chitinivibrionales</taxon>
        <taxon>Chitinivibrionaceae</taxon>
        <taxon>Chitinivibrio</taxon>
    </lineage>
</organism>
<reference evidence="12 13" key="1">
    <citation type="journal article" date="2013" name="Environ. Microbiol.">
        <title>Genome analysis of Chitinivibrio alkaliphilus gen. nov., sp. nov., a novel extremely haloalkaliphilic anaerobic chitinolytic bacterium from the candidate phylum Termite Group 3.</title>
        <authorList>
            <person name="Sorokin D.Y."/>
            <person name="Gumerov V.M."/>
            <person name="Rakitin A.L."/>
            <person name="Beletsky A.V."/>
            <person name="Damste J.S."/>
            <person name="Muyzer G."/>
            <person name="Mardanov A.V."/>
            <person name="Ravin N.V."/>
        </authorList>
    </citation>
    <scope>NUCLEOTIDE SEQUENCE [LARGE SCALE GENOMIC DNA]</scope>
    <source>
        <strain evidence="12 13">ACht1</strain>
    </source>
</reference>
<evidence type="ECO:0000256" key="8">
    <source>
        <dbReference type="ARBA" id="ARBA00023326"/>
    </source>
</evidence>
<evidence type="ECO:0000256" key="2">
    <source>
        <dbReference type="ARBA" id="ARBA00007495"/>
    </source>
</evidence>
<keyword evidence="4" id="KW-0732">Signal</keyword>
<proteinExistence type="inferred from homology"/>
<dbReference type="InterPro" id="IPR001000">
    <property type="entry name" value="GH10_dom"/>
</dbReference>
<sequence length="337" mass="38244">MEADMIIRHHSVFLIFIACTALFSEIAPLARAKNLHFGSAFYYRDGWDRDEYEKHFLDNFTILTPEGGIMWGEGGLSPAPGEINFSAGNEIIGFAHENDLAVKVHHLVWHRYVEGHDPFLPQWLLEGGYGSAELQEHLKDFITQTVTHYTEKFPHTVQWWSVVNEAGANNFSGFEPNLWLDSIGESYIDSAFVWTREVAPDEAKLFYNDCFYHGTAADGQRMEHKIDHAYDVVSGLVERDIPIDGMGFQSHLTVVGYPGKEAIAADFKRFTDLGLEVYITELDVALIPPVTQKQLEQQAKIYRDLVNIALENEKCTMVSLWGFNDAQSWYESDVAPS</sequence>
<keyword evidence="6 10" id="KW-0119">Carbohydrate metabolism</keyword>
<comment type="caution">
    <text evidence="12">The sequence shown here is derived from an EMBL/GenBank/DDBJ whole genome shotgun (WGS) entry which is preliminary data.</text>
</comment>
<evidence type="ECO:0000313" key="13">
    <source>
        <dbReference type="Proteomes" id="UP000017148"/>
    </source>
</evidence>
<dbReference type="Pfam" id="PF00331">
    <property type="entry name" value="Glyco_hydro_10"/>
    <property type="match status" value="1"/>
</dbReference>
<keyword evidence="5 10" id="KW-0378">Hydrolase</keyword>
<dbReference type="PANTHER" id="PTHR31490">
    <property type="entry name" value="GLYCOSYL HYDROLASE"/>
    <property type="match status" value="1"/>
</dbReference>
<evidence type="ECO:0000256" key="10">
    <source>
        <dbReference type="RuleBase" id="RU361174"/>
    </source>
</evidence>
<dbReference type="Proteomes" id="UP000017148">
    <property type="component" value="Unassembled WGS sequence"/>
</dbReference>
<protein>
    <recommendedName>
        <fullName evidence="10">Beta-xylanase</fullName>
        <ecNumber evidence="10">3.2.1.8</ecNumber>
    </recommendedName>
</protein>
<comment type="catalytic activity">
    <reaction evidence="1 10">
        <text>Endohydrolysis of (1-&gt;4)-beta-D-xylosidic linkages in xylans.</text>
        <dbReference type="EC" id="3.2.1.8"/>
    </reaction>
</comment>
<dbReference type="AlphaFoldDB" id="U7D6W1"/>
<dbReference type="SMART" id="SM00633">
    <property type="entry name" value="Glyco_10"/>
    <property type="match status" value="1"/>
</dbReference>
<evidence type="ECO:0000256" key="1">
    <source>
        <dbReference type="ARBA" id="ARBA00000681"/>
    </source>
</evidence>
<keyword evidence="7 10" id="KW-0326">Glycosidase</keyword>
<dbReference type="EMBL" id="ASJR01000031">
    <property type="protein sequence ID" value="ERP30817.1"/>
    <property type="molecule type" value="Genomic_DNA"/>
</dbReference>
<dbReference type="InterPro" id="IPR017853">
    <property type="entry name" value="GH"/>
</dbReference>
<evidence type="ECO:0000259" key="11">
    <source>
        <dbReference type="PROSITE" id="PS51760"/>
    </source>
</evidence>
<name>U7D6W1_9BACT</name>
<evidence type="ECO:0000313" key="12">
    <source>
        <dbReference type="EMBL" id="ERP30817.1"/>
    </source>
</evidence>
<dbReference type="Gene3D" id="3.20.20.80">
    <property type="entry name" value="Glycosidases"/>
    <property type="match status" value="1"/>
</dbReference>
<dbReference type="eggNOG" id="COG3693">
    <property type="taxonomic scope" value="Bacteria"/>
</dbReference>
<keyword evidence="8 10" id="KW-0624">Polysaccharide degradation</keyword>
<comment type="similarity">
    <text evidence="2 10">Belongs to the glycosyl hydrolase 10 (cellulase F) family.</text>
</comment>
<dbReference type="GO" id="GO:0045493">
    <property type="term" value="P:xylan catabolic process"/>
    <property type="evidence" value="ECO:0007669"/>
    <property type="project" value="UniProtKB-KW"/>
</dbReference>
<accession>U7D6W1</accession>
<dbReference type="PROSITE" id="PS00591">
    <property type="entry name" value="GH10_1"/>
    <property type="match status" value="1"/>
</dbReference>
<evidence type="ECO:0000256" key="5">
    <source>
        <dbReference type="ARBA" id="ARBA00022801"/>
    </source>
</evidence>
<evidence type="ECO:0000256" key="9">
    <source>
        <dbReference type="PROSITE-ProRule" id="PRU10061"/>
    </source>
</evidence>
<dbReference type="PROSITE" id="PS51760">
    <property type="entry name" value="GH10_2"/>
    <property type="match status" value="1"/>
</dbReference>
<keyword evidence="13" id="KW-1185">Reference proteome</keyword>
<evidence type="ECO:0000256" key="7">
    <source>
        <dbReference type="ARBA" id="ARBA00023295"/>
    </source>
</evidence>
<dbReference type="InterPro" id="IPR044846">
    <property type="entry name" value="GH10"/>
</dbReference>
<dbReference type="EC" id="3.2.1.8" evidence="10"/>
<keyword evidence="3" id="KW-0858">Xylan degradation</keyword>
<dbReference type="SUPFAM" id="SSF51445">
    <property type="entry name" value="(Trans)glycosidases"/>
    <property type="match status" value="1"/>
</dbReference>
<feature type="domain" description="GH10" evidence="11">
    <location>
        <begin position="48"/>
        <end position="337"/>
    </location>
</feature>
<dbReference type="PANTHER" id="PTHR31490:SF88">
    <property type="entry name" value="BETA-XYLANASE"/>
    <property type="match status" value="1"/>
</dbReference>
<gene>
    <name evidence="12" type="ORF">CALK_2342</name>
</gene>
<dbReference type="PRINTS" id="PR00134">
    <property type="entry name" value="GLHYDRLASE10"/>
</dbReference>
<feature type="active site" description="Nucleophile" evidence="9">
    <location>
        <position position="281"/>
    </location>
</feature>
<evidence type="ECO:0000256" key="6">
    <source>
        <dbReference type="ARBA" id="ARBA00023277"/>
    </source>
</evidence>
<dbReference type="STRING" id="1313304.CALK_2342"/>
<evidence type="ECO:0000256" key="3">
    <source>
        <dbReference type="ARBA" id="ARBA00022651"/>
    </source>
</evidence>
<dbReference type="GO" id="GO:0031176">
    <property type="term" value="F:endo-1,4-beta-xylanase activity"/>
    <property type="evidence" value="ECO:0007669"/>
    <property type="project" value="UniProtKB-EC"/>
</dbReference>
<evidence type="ECO:0000256" key="4">
    <source>
        <dbReference type="ARBA" id="ARBA00022729"/>
    </source>
</evidence>
<dbReference type="InterPro" id="IPR031158">
    <property type="entry name" value="GH10_AS"/>
</dbReference>